<reference evidence="2 3" key="1">
    <citation type="submission" date="2014-10" db="EMBL/GenBank/DDBJ databases">
        <title>Draft genome of the hookworm Ancylostoma caninum.</title>
        <authorList>
            <person name="Mitreva M."/>
        </authorList>
    </citation>
    <scope>NUCLEOTIDE SEQUENCE [LARGE SCALE GENOMIC DNA]</scope>
    <source>
        <strain evidence="2 3">Baltimore</strain>
    </source>
</reference>
<feature type="region of interest" description="Disordered" evidence="1">
    <location>
        <begin position="61"/>
        <end position="86"/>
    </location>
</feature>
<dbReference type="EMBL" id="JOJR01000533">
    <property type="protein sequence ID" value="RCN36710.1"/>
    <property type="molecule type" value="Genomic_DNA"/>
</dbReference>
<dbReference type="AlphaFoldDB" id="A0A368G0Z9"/>
<feature type="compositionally biased region" description="Acidic residues" evidence="1">
    <location>
        <begin position="74"/>
        <end position="86"/>
    </location>
</feature>
<accession>A0A368G0Z9</accession>
<keyword evidence="3" id="KW-1185">Reference proteome</keyword>
<dbReference type="OrthoDB" id="10480677at2759"/>
<evidence type="ECO:0000313" key="3">
    <source>
        <dbReference type="Proteomes" id="UP000252519"/>
    </source>
</evidence>
<gene>
    <name evidence="2" type="ORF">ANCCAN_17415</name>
</gene>
<evidence type="ECO:0000256" key="1">
    <source>
        <dbReference type="SAM" id="MobiDB-lite"/>
    </source>
</evidence>
<proteinExistence type="predicted"/>
<sequence length="86" mass="9942">MVRKSMVDHKWRKEIRDEFLRAKLQALDQDPSATDVVDGEVEEISTRTVEDEEIYLDECRESGALSDGDHYSSDDGEDLELMSEEF</sequence>
<organism evidence="2 3">
    <name type="scientific">Ancylostoma caninum</name>
    <name type="common">Dog hookworm</name>
    <dbReference type="NCBI Taxonomy" id="29170"/>
    <lineage>
        <taxon>Eukaryota</taxon>
        <taxon>Metazoa</taxon>
        <taxon>Ecdysozoa</taxon>
        <taxon>Nematoda</taxon>
        <taxon>Chromadorea</taxon>
        <taxon>Rhabditida</taxon>
        <taxon>Rhabditina</taxon>
        <taxon>Rhabditomorpha</taxon>
        <taxon>Strongyloidea</taxon>
        <taxon>Ancylostomatidae</taxon>
        <taxon>Ancylostomatinae</taxon>
        <taxon>Ancylostoma</taxon>
    </lineage>
</organism>
<protein>
    <submittedName>
        <fullName evidence="2">Uncharacterized protein</fullName>
    </submittedName>
</protein>
<dbReference type="Proteomes" id="UP000252519">
    <property type="component" value="Unassembled WGS sequence"/>
</dbReference>
<comment type="caution">
    <text evidence="2">The sequence shown here is derived from an EMBL/GenBank/DDBJ whole genome shotgun (WGS) entry which is preliminary data.</text>
</comment>
<evidence type="ECO:0000313" key="2">
    <source>
        <dbReference type="EMBL" id="RCN36710.1"/>
    </source>
</evidence>
<feature type="compositionally biased region" description="Basic and acidic residues" evidence="1">
    <location>
        <begin position="61"/>
        <end position="73"/>
    </location>
</feature>
<name>A0A368G0Z9_ANCCA</name>